<dbReference type="RefSeq" id="WP_013459447.1">
    <property type="nucleotide sequence ID" value="NC_014762.1"/>
</dbReference>
<evidence type="ECO:0000256" key="2">
    <source>
        <dbReference type="SAM" id="Phobius"/>
    </source>
</evidence>
<feature type="transmembrane region" description="Helical" evidence="2">
    <location>
        <begin position="12"/>
        <end position="36"/>
    </location>
</feature>
<accession>E4U0F3</accession>
<dbReference type="InterPro" id="IPR006837">
    <property type="entry name" value="Divergent_DAC"/>
</dbReference>
<dbReference type="eggNOG" id="COG2861">
    <property type="taxonomic scope" value="Bacteria"/>
</dbReference>
<proteinExistence type="predicted"/>
<protein>
    <recommendedName>
        <fullName evidence="5">Divergent polysaccharide deacetylase family protein</fullName>
    </recommendedName>
</protein>
<dbReference type="AlphaFoldDB" id="E4U0F3"/>
<dbReference type="OrthoDB" id="9784811at2"/>
<sequence length="344" mass="38772">MKKQPRLPSYFSLKSLAIALIVLLVTLLAVLIGYFIGFNQAEEQLAAEREKTQNLVQKISQIAKVDEANLSRIKPKERLQEDEIRRLKNELEELLRRERMHEEVSPRHEYAPDDKKAPPPPPPVRSPRPVGSEAKLVIIIDDVSYARDVKAIQSTGLPLVMSFLPPSPRHPDSAALAKQQGTYMVHLPLEAVAFHDEEPNTLRIGSTEEEIEKRLDALKQLYPNVHYINNHTGSKFTSDSAAMDKLIRIMKKEGLQFVDSRTIGTSKGREATEKHGMRYLTRDVFLDDQDGVGNVKKQIRDAVEKAKRYGTAIAIGHPRKDTIQALKESKDILGEVRLVGIGQI</sequence>
<gene>
    <name evidence="3" type="ordered locus">Sulku_0584</name>
</gene>
<evidence type="ECO:0000313" key="4">
    <source>
        <dbReference type="Proteomes" id="UP000008721"/>
    </source>
</evidence>
<dbReference type="Proteomes" id="UP000008721">
    <property type="component" value="Chromosome"/>
</dbReference>
<dbReference type="GO" id="GO:0005975">
    <property type="term" value="P:carbohydrate metabolic process"/>
    <property type="evidence" value="ECO:0007669"/>
    <property type="project" value="InterPro"/>
</dbReference>
<keyword evidence="4" id="KW-1185">Reference proteome</keyword>
<evidence type="ECO:0008006" key="5">
    <source>
        <dbReference type="Google" id="ProtNLM"/>
    </source>
</evidence>
<dbReference type="STRING" id="709032.Sulku_0584"/>
<dbReference type="CDD" id="cd10936">
    <property type="entry name" value="CE4_DAC2"/>
    <property type="match status" value="1"/>
</dbReference>
<dbReference type="Pfam" id="PF04748">
    <property type="entry name" value="Polysacc_deac_2"/>
    <property type="match status" value="1"/>
</dbReference>
<dbReference type="KEGG" id="sku:Sulku_0584"/>
<organism evidence="3 4">
    <name type="scientific">Sulfuricurvum kujiense (strain ATCC BAA-921 / DSM 16994 / JCM 11577 / YK-1)</name>
    <dbReference type="NCBI Taxonomy" id="709032"/>
    <lineage>
        <taxon>Bacteria</taxon>
        <taxon>Pseudomonadati</taxon>
        <taxon>Campylobacterota</taxon>
        <taxon>Epsilonproteobacteria</taxon>
        <taxon>Campylobacterales</taxon>
        <taxon>Sulfurimonadaceae</taxon>
        <taxon>Sulfuricurvum</taxon>
    </lineage>
</organism>
<keyword evidence="2" id="KW-0812">Transmembrane</keyword>
<evidence type="ECO:0000313" key="3">
    <source>
        <dbReference type="EMBL" id="ADR33250.1"/>
    </source>
</evidence>
<keyword evidence="2" id="KW-1133">Transmembrane helix</keyword>
<dbReference type="InterPro" id="IPR011330">
    <property type="entry name" value="Glyco_hydro/deAcase_b/a-brl"/>
</dbReference>
<dbReference type="PANTHER" id="PTHR30105">
    <property type="entry name" value="UNCHARACTERIZED YIBQ-RELATED"/>
    <property type="match status" value="1"/>
</dbReference>
<dbReference type="PANTHER" id="PTHR30105:SF2">
    <property type="entry name" value="DIVERGENT POLYSACCHARIDE DEACETYLASE SUPERFAMILY"/>
    <property type="match status" value="1"/>
</dbReference>
<evidence type="ECO:0000256" key="1">
    <source>
        <dbReference type="SAM" id="MobiDB-lite"/>
    </source>
</evidence>
<dbReference type="EMBL" id="CP002355">
    <property type="protein sequence ID" value="ADR33250.1"/>
    <property type="molecule type" value="Genomic_DNA"/>
</dbReference>
<feature type="region of interest" description="Disordered" evidence="1">
    <location>
        <begin position="98"/>
        <end position="129"/>
    </location>
</feature>
<feature type="compositionally biased region" description="Basic and acidic residues" evidence="1">
    <location>
        <begin position="98"/>
        <end position="117"/>
    </location>
</feature>
<reference evidence="3 4" key="1">
    <citation type="journal article" date="2012" name="Stand. Genomic Sci.">
        <title>Complete genome sequence of the sulfur compounds oxidizing chemolithoautotroph Sulfuricurvum kujiense type strain (YK-1(T)).</title>
        <authorList>
            <person name="Han C."/>
            <person name="Kotsyurbenko O."/>
            <person name="Chertkov O."/>
            <person name="Held B."/>
            <person name="Lapidus A."/>
            <person name="Nolan M."/>
            <person name="Lucas S."/>
            <person name="Hammon N."/>
            <person name="Deshpande S."/>
            <person name="Cheng J.F."/>
            <person name="Tapia R."/>
            <person name="Goodwin L.A."/>
            <person name="Pitluck S."/>
            <person name="Liolios K."/>
            <person name="Pagani I."/>
            <person name="Ivanova N."/>
            <person name="Mavromatis K."/>
            <person name="Mikhailova N."/>
            <person name="Pati A."/>
            <person name="Chen A."/>
            <person name="Palaniappan K."/>
            <person name="Land M."/>
            <person name="Hauser L."/>
            <person name="Chang Y.J."/>
            <person name="Jeffries C.D."/>
            <person name="Brambilla E.M."/>
            <person name="Rohde M."/>
            <person name="Spring S."/>
            <person name="Sikorski J."/>
            <person name="Goker M."/>
            <person name="Woyke T."/>
            <person name="Bristow J."/>
            <person name="Eisen J.A."/>
            <person name="Markowitz V."/>
            <person name="Hugenholtz P."/>
            <person name="Kyrpides N.C."/>
            <person name="Klenk H.P."/>
            <person name="Detter J.C."/>
        </authorList>
    </citation>
    <scope>NUCLEOTIDE SEQUENCE [LARGE SCALE GENOMIC DNA]</scope>
    <source>
        <strain evidence="4">ATCC BAA-921 / DSM 16994 / JCM 11577 / YK-1</strain>
    </source>
</reference>
<dbReference type="SUPFAM" id="SSF88713">
    <property type="entry name" value="Glycoside hydrolase/deacetylase"/>
    <property type="match status" value="1"/>
</dbReference>
<dbReference type="Gene3D" id="3.20.20.370">
    <property type="entry name" value="Glycoside hydrolase/deacetylase"/>
    <property type="match status" value="1"/>
</dbReference>
<dbReference type="HOGENOM" id="CLU_053116_0_0_7"/>
<name>E4U0F3_SULKY</name>
<keyword evidence="2" id="KW-0472">Membrane</keyword>